<keyword evidence="10" id="KW-1185">Reference proteome</keyword>
<dbReference type="GO" id="GO:0006096">
    <property type="term" value="P:glycolytic process"/>
    <property type="evidence" value="ECO:0007669"/>
    <property type="project" value="UniProtKB-UniPathway"/>
</dbReference>
<dbReference type="SUPFAM" id="SSF51182">
    <property type="entry name" value="RmlC-like cupins"/>
    <property type="match status" value="1"/>
</dbReference>
<protein>
    <recommendedName>
        <fullName evidence="3">glucose-6-phosphate isomerase</fullName>
        <ecNumber evidence="3">5.3.1.9</ecNumber>
    </recommendedName>
</protein>
<dbReference type="CDD" id="cd02218">
    <property type="entry name" value="cupin_PGI"/>
    <property type="match status" value="1"/>
</dbReference>
<keyword evidence="4" id="KW-0312">Gluconeogenesis</keyword>
<gene>
    <name evidence="9" type="ORF">DY240_22080</name>
</gene>
<dbReference type="InterPro" id="IPR010551">
    <property type="entry name" value="G6P_isomerase_prok"/>
</dbReference>
<dbReference type="GO" id="GO:0004347">
    <property type="term" value="F:glucose-6-phosphate isomerase activity"/>
    <property type="evidence" value="ECO:0007669"/>
    <property type="project" value="UniProtKB-EC"/>
</dbReference>
<dbReference type="UniPathway" id="UPA00109">
    <property type="reaction ID" value="UER00181"/>
</dbReference>
<organism evidence="9 10">
    <name type="scientific">Jiangella rhizosphaerae</name>
    <dbReference type="NCBI Taxonomy" id="2293569"/>
    <lineage>
        <taxon>Bacteria</taxon>
        <taxon>Bacillati</taxon>
        <taxon>Actinomycetota</taxon>
        <taxon>Actinomycetes</taxon>
        <taxon>Jiangellales</taxon>
        <taxon>Jiangellaceae</taxon>
        <taxon>Jiangella</taxon>
    </lineage>
</organism>
<evidence type="ECO:0000256" key="2">
    <source>
        <dbReference type="ARBA" id="ARBA00006542"/>
    </source>
</evidence>
<sequence length="226" mass="24394">MLREVRAKEIVVLPFSGPLDPTRGESVSPSPVPAAPVRLRPASDGAALHGGDGRYEKFLGDLTGLYRDTEAFEAALAADDGRPVYWVESSTPDDGNGSLTVGLSVLEAGSIGDEYFMTRGHLHRRADRAELYYGLSGRGVILLDSLDGESHAIEITPGDAVHIPGHWVHRSVNVGTSRLATLFCYPTDAGQDYALIEKAGGMRQLVVRDGDGWATRPNPDHRGYRD</sequence>
<evidence type="ECO:0000256" key="6">
    <source>
        <dbReference type="ARBA" id="ARBA00029321"/>
    </source>
</evidence>
<evidence type="ECO:0000256" key="1">
    <source>
        <dbReference type="ARBA" id="ARBA00004926"/>
    </source>
</evidence>
<comment type="caution">
    <text evidence="9">The sequence shown here is derived from an EMBL/GenBank/DDBJ whole genome shotgun (WGS) entry which is preliminary data.</text>
</comment>
<evidence type="ECO:0000259" key="8">
    <source>
        <dbReference type="Pfam" id="PF06560"/>
    </source>
</evidence>
<dbReference type="InterPro" id="IPR014710">
    <property type="entry name" value="RmlC-like_jellyroll"/>
</dbReference>
<dbReference type="EMBL" id="QUAL01000191">
    <property type="protein sequence ID" value="RIQ17827.1"/>
    <property type="molecule type" value="Genomic_DNA"/>
</dbReference>
<evidence type="ECO:0000256" key="3">
    <source>
        <dbReference type="ARBA" id="ARBA00011952"/>
    </source>
</evidence>
<comment type="similarity">
    <text evidence="2">Belongs to the archaeal-type GPI family.</text>
</comment>
<reference evidence="9 10" key="1">
    <citation type="submission" date="2018-09" db="EMBL/GenBank/DDBJ databases">
        <title>Isolation, diversity and antifungal activity of actinobacteria from wheat.</title>
        <authorList>
            <person name="Han C."/>
        </authorList>
    </citation>
    <scope>NUCLEOTIDE SEQUENCE [LARGE SCALE GENOMIC DNA]</scope>
    <source>
        <strain evidence="9 10">NEAU-YY265</strain>
    </source>
</reference>
<dbReference type="Proteomes" id="UP000284057">
    <property type="component" value="Unassembled WGS sequence"/>
</dbReference>
<evidence type="ECO:0000256" key="4">
    <source>
        <dbReference type="ARBA" id="ARBA00022432"/>
    </source>
</evidence>
<comment type="pathway">
    <text evidence="1">Carbohydrate degradation; glycolysis; D-glyceraldehyde 3-phosphate and glycerone phosphate from D-glucose: step 2/4.</text>
</comment>
<name>A0A418KL13_9ACTN</name>
<proteinExistence type="inferred from homology"/>
<feature type="domain" description="Glucose-6-phosphate isomerase prokaryote" evidence="8">
    <location>
        <begin position="60"/>
        <end position="217"/>
    </location>
</feature>
<dbReference type="GO" id="GO:0005737">
    <property type="term" value="C:cytoplasm"/>
    <property type="evidence" value="ECO:0007669"/>
    <property type="project" value="InterPro"/>
</dbReference>
<keyword evidence="5" id="KW-0324">Glycolysis</keyword>
<dbReference type="InterPro" id="IPR011051">
    <property type="entry name" value="RmlC_Cupin_sf"/>
</dbReference>
<dbReference type="GO" id="GO:0006094">
    <property type="term" value="P:gluconeogenesis"/>
    <property type="evidence" value="ECO:0007669"/>
    <property type="project" value="UniProtKB-KW"/>
</dbReference>
<dbReference type="Pfam" id="PF06560">
    <property type="entry name" value="GPI"/>
    <property type="match status" value="1"/>
</dbReference>
<evidence type="ECO:0000256" key="7">
    <source>
        <dbReference type="SAM" id="MobiDB-lite"/>
    </source>
</evidence>
<dbReference type="Gene3D" id="2.60.120.10">
    <property type="entry name" value="Jelly Rolls"/>
    <property type="match status" value="1"/>
</dbReference>
<evidence type="ECO:0000256" key="5">
    <source>
        <dbReference type="ARBA" id="ARBA00023152"/>
    </source>
</evidence>
<accession>A0A418KL13</accession>
<evidence type="ECO:0000313" key="9">
    <source>
        <dbReference type="EMBL" id="RIQ17827.1"/>
    </source>
</evidence>
<evidence type="ECO:0000313" key="10">
    <source>
        <dbReference type="Proteomes" id="UP000284057"/>
    </source>
</evidence>
<feature type="region of interest" description="Disordered" evidence="7">
    <location>
        <begin position="18"/>
        <end position="37"/>
    </location>
</feature>
<dbReference type="EC" id="5.3.1.9" evidence="3"/>
<dbReference type="AlphaFoldDB" id="A0A418KL13"/>
<comment type="catalytic activity">
    <reaction evidence="6">
        <text>alpha-D-glucose 6-phosphate = beta-D-fructose 6-phosphate</text>
        <dbReference type="Rhea" id="RHEA:11816"/>
        <dbReference type="ChEBI" id="CHEBI:57634"/>
        <dbReference type="ChEBI" id="CHEBI:58225"/>
        <dbReference type="EC" id="5.3.1.9"/>
    </reaction>
</comment>